<dbReference type="RefSeq" id="WP_211875586.1">
    <property type="nucleotide sequence ID" value="NZ_JAAEDH010000021.1"/>
</dbReference>
<dbReference type="EMBL" id="JAAEDH010000021">
    <property type="protein sequence ID" value="MBR0656720.1"/>
    <property type="molecule type" value="Genomic_DNA"/>
</dbReference>
<feature type="chain" id="PRO_5042044099" evidence="1">
    <location>
        <begin position="20"/>
        <end position="608"/>
    </location>
</feature>
<reference evidence="2" key="2">
    <citation type="journal article" date="2021" name="Syst. Appl. Microbiol.">
        <title>Roseomonas hellenica sp. nov., isolated from roots of wild-growing Alkanna tinctoria.</title>
        <authorList>
            <person name="Rat A."/>
            <person name="Naranjo H.D."/>
            <person name="Lebbe L."/>
            <person name="Cnockaert M."/>
            <person name="Krigas N."/>
            <person name="Grigoriadou K."/>
            <person name="Maloupa E."/>
            <person name="Willems A."/>
        </authorList>
    </citation>
    <scope>NUCLEOTIDE SEQUENCE</scope>
    <source>
        <strain evidence="2">LMG 28251</strain>
    </source>
</reference>
<evidence type="ECO:0000313" key="3">
    <source>
        <dbReference type="Proteomes" id="UP001196068"/>
    </source>
</evidence>
<evidence type="ECO:0000313" key="2">
    <source>
        <dbReference type="EMBL" id="MBR0656720.1"/>
    </source>
</evidence>
<accession>A0AAF1K5L7</accession>
<keyword evidence="3" id="KW-1185">Reference proteome</keyword>
<dbReference type="Proteomes" id="UP001196068">
    <property type="component" value="Unassembled WGS sequence"/>
</dbReference>
<dbReference type="AlphaFoldDB" id="A0AAF1K5L7"/>
<reference evidence="2" key="1">
    <citation type="submission" date="2020-01" db="EMBL/GenBank/DDBJ databases">
        <authorList>
            <person name="Rat A."/>
        </authorList>
    </citation>
    <scope>NUCLEOTIDE SEQUENCE</scope>
    <source>
        <strain evidence="2">LMG 28251</strain>
    </source>
</reference>
<comment type="caution">
    <text evidence="2">The sequence shown here is derived from an EMBL/GenBank/DDBJ whole genome shotgun (WGS) entry which is preliminary data.</text>
</comment>
<proteinExistence type="predicted"/>
<feature type="signal peptide" evidence="1">
    <location>
        <begin position="1"/>
        <end position="19"/>
    </location>
</feature>
<name>A0AAF1K5L7_9PROT</name>
<keyword evidence="1" id="KW-0732">Signal</keyword>
<gene>
    <name evidence="2" type="ORF">GXW79_16690</name>
</gene>
<protein>
    <submittedName>
        <fullName evidence="2">Uncharacterized protein</fullName>
    </submittedName>
</protein>
<organism evidence="2 3">
    <name type="scientific">Plastoroseomonas arctica</name>
    <dbReference type="NCBI Taxonomy" id="1509237"/>
    <lineage>
        <taxon>Bacteria</taxon>
        <taxon>Pseudomonadati</taxon>
        <taxon>Pseudomonadota</taxon>
        <taxon>Alphaproteobacteria</taxon>
        <taxon>Acetobacterales</taxon>
        <taxon>Acetobacteraceae</taxon>
        <taxon>Plastoroseomonas</taxon>
    </lineage>
</organism>
<evidence type="ECO:0000256" key="1">
    <source>
        <dbReference type="SAM" id="SignalP"/>
    </source>
</evidence>
<sequence length="608" mass="62931">MRRYMLAALVMFTPLLALAQPSRLPPVAQMMQQASARAPLAPDAAVPIRLNRGQVAFLRIAPEAGGDFVVITRRLGRGTDTVLQAIDARGNVVAEDDDGGSESLASRIEVSAADAVALIRVSLLGDAPGSFEVLLTRSAPAPAQTFVESITEAAQAAPIALGQAQPIRLRRGQNAFYRLPDGNLIAQTRALAQGTDTVLTVLDAAGRELVTDDDGGEESLASLVEVDAAQRRPLFLRASILGGGAGRFELVVNEAPPEPPARFPTSLTAAATVPAIPVGQAVAITLSRRQNAYFRLPDDARDLVATTRALADGTDTVLTLLDANGVELATDDDGGEQPLSSSLDVPAAQRRPAYLRAGVLGNGGGTFELILDVEPPRTGPAFPTSIVEAAQAPAITLGTAVPLRLRRNQQAFFRLPDGDLIALTRALGNATDTVLALVDGSGTVIAEDDDGGGGLASRLEIAASEARPLFLRAGLLAGSGGAGSFEVLVEADKTEPSAPFGASIAAATPLPVGQTLSIRLRRGEEAFFRLPEGSLVAFTQNLRANTDTVLALLDAQGNVIAEDDDGGGGLASRLAIQQSGKSGPSYLRASILGGGAGGFELVLQQGRR</sequence>